<evidence type="ECO:0000256" key="5">
    <source>
        <dbReference type="ARBA" id="ARBA00023136"/>
    </source>
</evidence>
<feature type="transmembrane region" description="Helical" evidence="6">
    <location>
        <begin position="291"/>
        <end position="310"/>
    </location>
</feature>
<comment type="caution">
    <text evidence="7">The sequence shown here is derived from an EMBL/GenBank/DDBJ whole genome shotgun (WGS) entry which is preliminary data.</text>
</comment>
<feature type="transmembrane region" description="Helical" evidence="6">
    <location>
        <begin position="322"/>
        <end position="353"/>
    </location>
</feature>
<evidence type="ECO:0000256" key="1">
    <source>
        <dbReference type="ARBA" id="ARBA00004141"/>
    </source>
</evidence>
<sequence length="375" mass="43328">MIITQNRLGKQMFRFFLLIVVSCLILFSFYYIFTYLYPFVIALLFAWLLNPIISLCTNKLHLSRTIATCLALLTFFLLLTLLISISMVETVQAIHYLNTYVPGYFRELFELLNNWIDTALMPFYERISGMFDRLRLDQQTTIIEQIHHLLNRLAEFGSGLLEVFFIKLTNILLAIPNMLSVIIFILLGTFFFSKDWNELQHKYVKIFPQKGREGLSSLYLQLKKTFFRYVKAQLILSGFSLITLAFGLFIIRVEHPFILALLISLVDLIPLLGTGLCFVPWLIYLFLSGNYALTIQLAILYGVIIIQRQIMEPKIMAEQMGVHPLVVLMIAFGSFQIFGIFGVLLTPGFVIVLQAIQATDLPRQLWHYIVTGEYN</sequence>
<reference evidence="7" key="1">
    <citation type="submission" date="2022-11" db="EMBL/GenBank/DDBJ databases">
        <title>WGS of Natronobacillus azotifigens 24KS-1, an anaerobic diazotrophic haloalkaliphile from soda-rich habitats.</title>
        <authorList>
            <person name="Sorokin D.Y."/>
            <person name="Merkel A.Y."/>
        </authorList>
    </citation>
    <scope>NUCLEOTIDE SEQUENCE</scope>
    <source>
        <strain evidence="7">24KS-1</strain>
    </source>
</reference>
<dbReference type="GO" id="GO:0055085">
    <property type="term" value="P:transmembrane transport"/>
    <property type="evidence" value="ECO:0007669"/>
    <property type="project" value="TreeGrafter"/>
</dbReference>
<evidence type="ECO:0000256" key="2">
    <source>
        <dbReference type="ARBA" id="ARBA00009773"/>
    </source>
</evidence>
<comment type="subcellular location">
    <subcellularLocation>
        <location evidence="1">Membrane</location>
        <topology evidence="1">Multi-pass membrane protein</topology>
    </subcellularLocation>
</comment>
<dbReference type="RefSeq" id="WP_268781444.1">
    <property type="nucleotide sequence ID" value="NZ_JAPRAT010000061.1"/>
</dbReference>
<organism evidence="7 8">
    <name type="scientific">Natronobacillus azotifigens</name>
    <dbReference type="NCBI Taxonomy" id="472978"/>
    <lineage>
        <taxon>Bacteria</taxon>
        <taxon>Bacillati</taxon>
        <taxon>Bacillota</taxon>
        <taxon>Bacilli</taxon>
        <taxon>Bacillales</taxon>
        <taxon>Bacillaceae</taxon>
        <taxon>Natronobacillus</taxon>
    </lineage>
</organism>
<dbReference type="InterPro" id="IPR002549">
    <property type="entry name" value="AI-2E-like"/>
</dbReference>
<feature type="transmembrane region" description="Helical" evidence="6">
    <location>
        <begin position="69"/>
        <end position="88"/>
    </location>
</feature>
<dbReference type="AlphaFoldDB" id="A0A9J6RFX0"/>
<protein>
    <submittedName>
        <fullName evidence="7">Sporulation integral membrane protein YtvI</fullName>
    </submittedName>
</protein>
<dbReference type="PANTHER" id="PTHR21716">
    <property type="entry name" value="TRANSMEMBRANE PROTEIN"/>
    <property type="match status" value="1"/>
</dbReference>
<evidence type="ECO:0000313" key="7">
    <source>
        <dbReference type="EMBL" id="MCZ0704666.1"/>
    </source>
</evidence>
<dbReference type="InterPro" id="IPR014227">
    <property type="entry name" value="YtvI-like"/>
</dbReference>
<dbReference type="GO" id="GO:0016020">
    <property type="term" value="C:membrane"/>
    <property type="evidence" value="ECO:0007669"/>
    <property type="project" value="UniProtKB-SubCell"/>
</dbReference>
<comment type="similarity">
    <text evidence="2">Belongs to the autoinducer-2 exporter (AI-2E) (TC 2.A.86) family.</text>
</comment>
<dbReference type="NCBIfam" id="TIGR02872">
    <property type="entry name" value="spore_ytvI"/>
    <property type="match status" value="1"/>
</dbReference>
<evidence type="ECO:0000256" key="6">
    <source>
        <dbReference type="SAM" id="Phobius"/>
    </source>
</evidence>
<evidence type="ECO:0000256" key="3">
    <source>
        <dbReference type="ARBA" id="ARBA00022692"/>
    </source>
</evidence>
<evidence type="ECO:0000313" key="8">
    <source>
        <dbReference type="Proteomes" id="UP001084197"/>
    </source>
</evidence>
<feature type="transmembrane region" description="Helical" evidence="6">
    <location>
        <begin position="171"/>
        <end position="192"/>
    </location>
</feature>
<keyword evidence="5 6" id="KW-0472">Membrane</keyword>
<name>A0A9J6RFX0_9BACI</name>
<keyword evidence="3 6" id="KW-0812">Transmembrane</keyword>
<feature type="transmembrane region" description="Helical" evidence="6">
    <location>
        <begin position="39"/>
        <end position="57"/>
    </location>
</feature>
<keyword evidence="8" id="KW-1185">Reference proteome</keyword>
<dbReference type="PANTHER" id="PTHR21716:SF68">
    <property type="entry name" value="TRANSPORT PROTEIN YTVI-RELATED"/>
    <property type="match status" value="1"/>
</dbReference>
<feature type="transmembrane region" description="Helical" evidence="6">
    <location>
        <begin position="232"/>
        <end position="251"/>
    </location>
</feature>
<dbReference type="Proteomes" id="UP001084197">
    <property type="component" value="Unassembled WGS sequence"/>
</dbReference>
<keyword evidence="4 6" id="KW-1133">Transmembrane helix</keyword>
<gene>
    <name evidence="7" type="primary">ytvI</name>
    <name evidence="7" type="ORF">OWO01_15840</name>
</gene>
<accession>A0A9J6RFX0</accession>
<feature type="transmembrane region" description="Helical" evidence="6">
    <location>
        <begin position="257"/>
        <end position="284"/>
    </location>
</feature>
<dbReference type="Pfam" id="PF01594">
    <property type="entry name" value="AI-2E_transport"/>
    <property type="match status" value="1"/>
</dbReference>
<proteinExistence type="inferred from homology"/>
<feature type="transmembrane region" description="Helical" evidence="6">
    <location>
        <begin position="12"/>
        <end position="33"/>
    </location>
</feature>
<dbReference type="EMBL" id="JAPRAT010000061">
    <property type="protein sequence ID" value="MCZ0704666.1"/>
    <property type="molecule type" value="Genomic_DNA"/>
</dbReference>
<evidence type="ECO:0000256" key="4">
    <source>
        <dbReference type="ARBA" id="ARBA00022989"/>
    </source>
</evidence>